<evidence type="ECO:0000259" key="3">
    <source>
        <dbReference type="Pfam" id="PF00884"/>
    </source>
</evidence>
<dbReference type="EMBL" id="JAFBBZ010000001">
    <property type="protein sequence ID" value="MBM7507197.1"/>
    <property type="molecule type" value="Genomic_DNA"/>
</dbReference>
<proteinExistence type="predicted"/>
<feature type="compositionally biased region" description="Basic and acidic residues" evidence="1">
    <location>
        <begin position="278"/>
        <end position="287"/>
    </location>
</feature>
<evidence type="ECO:0000256" key="2">
    <source>
        <dbReference type="SAM" id="SignalP"/>
    </source>
</evidence>
<dbReference type="CDD" id="cd16147">
    <property type="entry name" value="G6S"/>
    <property type="match status" value="1"/>
</dbReference>
<keyword evidence="5" id="KW-1185">Reference proteome</keyword>
<feature type="region of interest" description="Disordered" evidence="1">
    <location>
        <begin position="269"/>
        <end position="314"/>
    </location>
</feature>
<feature type="domain" description="Sulfatase N-terminal" evidence="3">
    <location>
        <begin position="73"/>
        <end position="418"/>
    </location>
</feature>
<gene>
    <name evidence="4" type="ORF">JOE61_001011</name>
</gene>
<protein>
    <submittedName>
        <fullName evidence="4">Arylsulfatase A-like enzyme</fullName>
    </submittedName>
</protein>
<dbReference type="PANTHER" id="PTHR43108">
    <property type="entry name" value="N-ACETYLGLUCOSAMINE-6-SULFATASE FAMILY MEMBER"/>
    <property type="match status" value="1"/>
</dbReference>
<feature type="chain" id="PRO_5045087935" evidence="2">
    <location>
        <begin position="29"/>
        <end position="540"/>
    </location>
</feature>
<dbReference type="Proteomes" id="UP000732378">
    <property type="component" value="Unassembled WGS sequence"/>
</dbReference>
<organism evidence="4 5">
    <name type="scientific">Nocardioides salarius</name>
    <dbReference type="NCBI Taxonomy" id="374513"/>
    <lineage>
        <taxon>Bacteria</taxon>
        <taxon>Bacillati</taxon>
        <taxon>Actinomycetota</taxon>
        <taxon>Actinomycetes</taxon>
        <taxon>Propionibacteriales</taxon>
        <taxon>Nocardioidaceae</taxon>
        <taxon>Nocardioides</taxon>
    </lineage>
</organism>
<keyword evidence="2" id="KW-0732">Signal</keyword>
<sequence>MPVPRLRSAVLALAPLALAAAVVPGVSAGTTTTTVDPVQLHQRLVGAAMHAGVSDDYEAPLPPVREQADAEAPNIVLITTDDQTAADMRFMPRTRRLLGRAGATFEDAISPHPLCCPARAEIVSGQFAQNNGVHSNGGEYGGYRRLEDPHNTLPKWLYESGYHTGMVGKFITHWKPQRDGVPTGWEWFDVPRTSTFGYYDFKMFTQGVKQRYNDGQAYSSTYTTDRTVELIDSWSQGRDPEQPDAAPEADPKPFFIWSSYFAPHGECGEGSCKNGPTPERKYADARRNAKAPSLKKRSYDAPQHRPNPLVEGRPVASRGHTQKFFLDRIRSLQSVDEGVARIVTSLREAGELSNTVIMFTSDNGYLLGEHRYSGKIVPYEEALRVPLLVRGPGIERSRPTWPATTVDLAPTIASLAGARPGRLQDGRDLTPALMGGARPAGDTTLVQAGARSARDGTGAWMYRGVRTADYTFTKWKRRSGRPFAELFDRRADPQQIRNVAGQPRYRKVRRELERRLSALNRCGGARACFRDFGPVPRPRR</sequence>
<reference evidence="4 5" key="1">
    <citation type="submission" date="2021-01" db="EMBL/GenBank/DDBJ databases">
        <title>Sequencing the genomes of 1000 actinobacteria strains.</title>
        <authorList>
            <person name="Klenk H.-P."/>
        </authorList>
    </citation>
    <scope>NUCLEOTIDE SEQUENCE [LARGE SCALE GENOMIC DNA]</scope>
    <source>
        <strain evidence="4 5">DSM 18239</strain>
    </source>
</reference>
<evidence type="ECO:0000256" key="1">
    <source>
        <dbReference type="SAM" id="MobiDB-lite"/>
    </source>
</evidence>
<dbReference type="Pfam" id="PF00884">
    <property type="entry name" value="Sulfatase"/>
    <property type="match status" value="1"/>
</dbReference>
<dbReference type="InterPro" id="IPR000917">
    <property type="entry name" value="Sulfatase_N"/>
</dbReference>
<feature type="signal peptide" evidence="2">
    <location>
        <begin position="1"/>
        <end position="28"/>
    </location>
</feature>
<dbReference type="SUPFAM" id="SSF53649">
    <property type="entry name" value="Alkaline phosphatase-like"/>
    <property type="match status" value="1"/>
</dbReference>
<dbReference type="Gene3D" id="3.40.720.10">
    <property type="entry name" value="Alkaline Phosphatase, subunit A"/>
    <property type="match status" value="1"/>
</dbReference>
<dbReference type="InterPro" id="IPR017850">
    <property type="entry name" value="Alkaline_phosphatase_core_sf"/>
</dbReference>
<dbReference type="RefSeq" id="WP_193669140.1">
    <property type="nucleotide sequence ID" value="NZ_JACDTV010000007.1"/>
</dbReference>
<evidence type="ECO:0000313" key="4">
    <source>
        <dbReference type="EMBL" id="MBM7507197.1"/>
    </source>
</evidence>
<name>A0ABS2M7N5_9ACTN</name>
<dbReference type="PANTHER" id="PTHR43108:SF8">
    <property type="entry name" value="SD21168P"/>
    <property type="match status" value="1"/>
</dbReference>
<accession>A0ABS2M7N5</accession>
<evidence type="ECO:0000313" key="5">
    <source>
        <dbReference type="Proteomes" id="UP000732378"/>
    </source>
</evidence>
<comment type="caution">
    <text evidence="4">The sequence shown here is derived from an EMBL/GenBank/DDBJ whole genome shotgun (WGS) entry which is preliminary data.</text>
</comment>